<keyword evidence="2" id="KW-0560">Oxidoreductase</keyword>
<dbReference type="EMBL" id="DXHX01000172">
    <property type="protein sequence ID" value="HIV75833.1"/>
    <property type="molecule type" value="Genomic_DNA"/>
</dbReference>
<gene>
    <name evidence="2" type="ORF">H9895_12220</name>
</gene>
<evidence type="ECO:0000259" key="1">
    <source>
        <dbReference type="PROSITE" id="PS51725"/>
    </source>
</evidence>
<protein>
    <submittedName>
        <fullName evidence="2">Antibiotic biosynthesis monooxygenase</fullName>
    </submittedName>
</protein>
<reference evidence="2" key="1">
    <citation type="journal article" date="2021" name="PeerJ">
        <title>Extensive microbial diversity within the chicken gut microbiome revealed by metagenomics and culture.</title>
        <authorList>
            <person name="Gilroy R."/>
            <person name="Ravi A."/>
            <person name="Getino M."/>
            <person name="Pursley I."/>
            <person name="Horton D.L."/>
            <person name="Alikhan N.F."/>
            <person name="Baker D."/>
            <person name="Gharbi K."/>
            <person name="Hall N."/>
            <person name="Watson M."/>
            <person name="Adriaenssens E.M."/>
            <person name="Foster-Nyarko E."/>
            <person name="Jarju S."/>
            <person name="Secka A."/>
            <person name="Antonio M."/>
            <person name="Oren A."/>
            <person name="Chaudhuri R.R."/>
            <person name="La Ragione R."/>
            <person name="Hildebrand F."/>
            <person name="Pallen M.J."/>
        </authorList>
    </citation>
    <scope>NUCLEOTIDE SEQUENCE</scope>
    <source>
        <strain evidence="2">CHK169-2315</strain>
    </source>
</reference>
<organism evidence="2 3">
    <name type="scientific">Candidatus Pseudogracilibacillus intestinigallinarum</name>
    <dbReference type="NCBI Taxonomy" id="2838742"/>
    <lineage>
        <taxon>Bacteria</taxon>
        <taxon>Bacillati</taxon>
        <taxon>Bacillota</taxon>
        <taxon>Bacilli</taxon>
        <taxon>Bacillales</taxon>
        <taxon>Bacillaceae</taxon>
        <taxon>Pseudogracilibacillus</taxon>
    </lineage>
</organism>
<accession>A0A9D1PQP9</accession>
<keyword evidence="2" id="KW-0503">Monooxygenase</keyword>
<reference evidence="2" key="2">
    <citation type="submission" date="2021-04" db="EMBL/GenBank/DDBJ databases">
        <authorList>
            <person name="Gilroy R."/>
        </authorList>
    </citation>
    <scope>NUCLEOTIDE SEQUENCE</scope>
    <source>
        <strain evidence="2">CHK169-2315</strain>
    </source>
</reference>
<sequence length="166" mass="19496">MWGFMTTGTISFLKQLTKKHETIDFSFMKGGGATLVYYESEKKKSIFVSGRAYQILYDFRALERNGFVVMDHIPVVDDGKDIFESKVKEFLPTITRAYGIQTIRFFKPNKSDTYCIMTQWKSEDAYETFLQSSMHDFYEEATLARHSAYFAERPFTSTYYMLKEDE</sequence>
<dbReference type="Proteomes" id="UP000823937">
    <property type="component" value="Unassembled WGS sequence"/>
</dbReference>
<dbReference type="InterPro" id="IPR011008">
    <property type="entry name" value="Dimeric_a/b-barrel"/>
</dbReference>
<evidence type="ECO:0000313" key="3">
    <source>
        <dbReference type="Proteomes" id="UP000823937"/>
    </source>
</evidence>
<dbReference type="SUPFAM" id="SSF54909">
    <property type="entry name" value="Dimeric alpha+beta barrel"/>
    <property type="match status" value="1"/>
</dbReference>
<comment type="caution">
    <text evidence="2">The sequence shown here is derived from an EMBL/GenBank/DDBJ whole genome shotgun (WGS) entry which is preliminary data.</text>
</comment>
<evidence type="ECO:0000313" key="2">
    <source>
        <dbReference type="EMBL" id="HIV75833.1"/>
    </source>
</evidence>
<dbReference type="GO" id="GO:0004497">
    <property type="term" value="F:monooxygenase activity"/>
    <property type="evidence" value="ECO:0007669"/>
    <property type="project" value="UniProtKB-KW"/>
</dbReference>
<dbReference type="Pfam" id="PF03992">
    <property type="entry name" value="ABM"/>
    <property type="match status" value="1"/>
</dbReference>
<dbReference type="PROSITE" id="PS51725">
    <property type="entry name" value="ABM"/>
    <property type="match status" value="1"/>
</dbReference>
<dbReference type="AlphaFoldDB" id="A0A9D1PQP9"/>
<feature type="domain" description="ABM" evidence="1">
    <location>
        <begin position="67"/>
        <end position="159"/>
    </location>
</feature>
<dbReference type="Gene3D" id="3.30.70.100">
    <property type="match status" value="1"/>
</dbReference>
<dbReference type="InterPro" id="IPR007138">
    <property type="entry name" value="ABM_dom"/>
</dbReference>
<name>A0A9D1PQP9_9BACI</name>
<proteinExistence type="predicted"/>